<evidence type="ECO:0000313" key="3">
    <source>
        <dbReference type="EMBL" id="RFS21040.1"/>
    </source>
</evidence>
<comment type="caution">
    <text evidence="3">The sequence shown here is derived from an EMBL/GenBank/DDBJ whole genome shotgun (WGS) entry which is preliminary data.</text>
</comment>
<dbReference type="OrthoDB" id="9812409at2"/>
<dbReference type="RefSeq" id="WP_116976988.1">
    <property type="nucleotide sequence ID" value="NZ_QPMM01000009.1"/>
</dbReference>
<feature type="transmembrane region" description="Helical" evidence="1">
    <location>
        <begin position="12"/>
        <end position="34"/>
    </location>
</feature>
<keyword evidence="1" id="KW-0812">Transmembrane</keyword>
<reference evidence="3 4" key="1">
    <citation type="submission" date="2018-07" db="EMBL/GenBank/DDBJ databases">
        <title>Chitinophaga K2CV101002-2 sp. nov., isolated from a monsoon evergreen broad-leaved forest soil.</title>
        <authorList>
            <person name="Lv Y."/>
        </authorList>
    </citation>
    <scope>NUCLEOTIDE SEQUENCE [LARGE SCALE GENOMIC DNA]</scope>
    <source>
        <strain evidence="3 4">GDMCC 1.1288</strain>
    </source>
</reference>
<dbReference type="EMBL" id="QPMM01000009">
    <property type="protein sequence ID" value="RFS21040.1"/>
    <property type="molecule type" value="Genomic_DNA"/>
</dbReference>
<gene>
    <name evidence="3" type="ORF">DVR12_17000</name>
</gene>
<sequence>MSKKDVSPLSRTIGLGVVTGMRSAFGPAFASYYVNKHPSESLKHTPLNWMQNESSMRYLQTLAAGELIVDKAAWVGNRTAIPGLTGRLLAGALAGATIYKSKGRKSWQGALIGAAAATAATFLFYYLRQLVDRKLPIKDSAVGGFEDALAVGIAAFSTRK</sequence>
<feature type="domain" description="DUF4126" evidence="2">
    <location>
        <begin position="12"/>
        <end position="157"/>
    </location>
</feature>
<evidence type="ECO:0000259" key="2">
    <source>
        <dbReference type="Pfam" id="PF13548"/>
    </source>
</evidence>
<organism evidence="3 4">
    <name type="scientific">Chitinophaga silvatica</name>
    <dbReference type="NCBI Taxonomy" id="2282649"/>
    <lineage>
        <taxon>Bacteria</taxon>
        <taxon>Pseudomonadati</taxon>
        <taxon>Bacteroidota</taxon>
        <taxon>Chitinophagia</taxon>
        <taxon>Chitinophagales</taxon>
        <taxon>Chitinophagaceae</taxon>
        <taxon>Chitinophaga</taxon>
    </lineage>
</organism>
<evidence type="ECO:0000256" key="1">
    <source>
        <dbReference type="SAM" id="Phobius"/>
    </source>
</evidence>
<keyword evidence="4" id="KW-1185">Reference proteome</keyword>
<keyword evidence="1" id="KW-0472">Membrane</keyword>
<dbReference type="Pfam" id="PF13548">
    <property type="entry name" value="DUF4126"/>
    <property type="match status" value="1"/>
</dbReference>
<dbReference type="AlphaFoldDB" id="A0A3E1Y7H9"/>
<protein>
    <submittedName>
        <fullName evidence="3">DUF4126 family protein</fullName>
    </submittedName>
</protein>
<accession>A0A3E1Y7H9</accession>
<dbReference type="InterPro" id="IPR025196">
    <property type="entry name" value="DUF4126"/>
</dbReference>
<feature type="transmembrane region" description="Helical" evidence="1">
    <location>
        <begin position="107"/>
        <end position="127"/>
    </location>
</feature>
<proteinExistence type="predicted"/>
<keyword evidence="1" id="KW-1133">Transmembrane helix</keyword>
<name>A0A3E1Y7H9_9BACT</name>
<evidence type="ECO:0000313" key="4">
    <source>
        <dbReference type="Proteomes" id="UP000260644"/>
    </source>
</evidence>
<dbReference type="Proteomes" id="UP000260644">
    <property type="component" value="Unassembled WGS sequence"/>
</dbReference>